<name>C9LWF0_SELS3</name>
<dbReference type="eggNOG" id="COG5464">
    <property type="taxonomic scope" value="Bacteria"/>
</dbReference>
<dbReference type="Proteomes" id="UP000003505">
    <property type="component" value="Unassembled WGS sequence"/>
</dbReference>
<dbReference type="KEGG" id="ssg:Selsp_0722"/>
<proteinExistence type="predicted"/>
<dbReference type="EMBL" id="CP002637">
    <property type="protein sequence ID" value="AEB99689.1"/>
    <property type="molecule type" value="Genomic_DNA"/>
</dbReference>
<dbReference type="Proteomes" id="UP000011124">
    <property type="component" value="Chromosome"/>
</dbReference>
<evidence type="ECO:0000313" key="2">
    <source>
        <dbReference type="EMBL" id="EEX76847.1"/>
    </source>
</evidence>
<dbReference type="HOGENOM" id="CLU_066200_0_0_9"/>
<evidence type="ECO:0000313" key="4">
    <source>
        <dbReference type="Proteomes" id="UP000011124"/>
    </source>
</evidence>
<dbReference type="RefSeq" id="WP_006193107.1">
    <property type="nucleotide sequence ID" value="NC_015437.1"/>
</dbReference>
<dbReference type="STRING" id="546271.Selsp_0722"/>
<organism evidence="2 3">
    <name type="scientific">Selenomonas sputigena (strain ATCC 35185 / DSM 20758 / CCUG 44933 / VPI D19B-28)</name>
    <dbReference type="NCBI Taxonomy" id="546271"/>
    <lineage>
        <taxon>Bacteria</taxon>
        <taxon>Bacillati</taxon>
        <taxon>Bacillota</taxon>
        <taxon>Negativicutes</taxon>
        <taxon>Selenomonadales</taxon>
        <taxon>Selenomonadaceae</taxon>
        <taxon>Selenomonas</taxon>
    </lineage>
</organism>
<keyword evidence="4" id="KW-1185">Reference proteome</keyword>
<accession>C9LWF0</accession>
<reference evidence="2 3" key="1">
    <citation type="submission" date="2009-09" db="EMBL/GenBank/DDBJ databases">
        <authorList>
            <person name="Weinstock G."/>
            <person name="Sodergren E."/>
            <person name="Clifton S."/>
            <person name="Fulton L."/>
            <person name="Fulton B."/>
            <person name="Courtney L."/>
            <person name="Fronick C."/>
            <person name="Harrison M."/>
            <person name="Strong C."/>
            <person name="Farmer C."/>
            <person name="Delahaunty K."/>
            <person name="Markovic C."/>
            <person name="Hall O."/>
            <person name="Minx P."/>
            <person name="Tomlinson C."/>
            <person name="Mitreva M."/>
            <person name="Nelson J."/>
            <person name="Hou S."/>
            <person name="Wollam A."/>
            <person name="Pepin K.H."/>
            <person name="Johnson M."/>
            <person name="Bhonagiri V."/>
            <person name="Nash W.E."/>
            <person name="Warren W."/>
            <person name="Chinwalla A."/>
            <person name="Mardis E.R."/>
            <person name="Wilson R.K."/>
        </authorList>
    </citation>
    <scope>NUCLEOTIDE SEQUENCE [LARGE SCALE GENOMIC DNA]</scope>
    <source>
        <strain evidence="2">ATCC 35185</strain>
        <strain evidence="3">ATCC 35185 / DSM 20758 / VPI D19B-28</strain>
    </source>
</reference>
<gene>
    <name evidence="1" type="ordered locus">Selsp_0722</name>
    <name evidence="2" type="ORF">SELSPUOL_01804</name>
</gene>
<protein>
    <recommendedName>
        <fullName evidence="5">Transposase (putative) YhgA-like domain-containing protein</fullName>
    </recommendedName>
</protein>
<dbReference type="AlphaFoldDB" id="C9LWF0"/>
<reference evidence="1 4" key="2">
    <citation type="submission" date="2011-04" db="EMBL/GenBank/DDBJ databases">
        <title>The complete genome of Selenomonas sputigena DSM 20758.</title>
        <authorList>
            <consortium name="US DOE Joint Genome Institute (JGI-PGF)"/>
            <person name="Lucas S."/>
            <person name="Copeland A."/>
            <person name="Lapidus A."/>
            <person name="Bruce D."/>
            <person name="Goodwin L."/>
            <person name="Pitluck S."/>
            <person name="Peters L."/>
            <person name="Kyrpides N."/>
            <person name="Mavromatis K."/>
            <person name="Ivanova N."/>
            <person name="Ovchinnikova G."/>
            <person name="Teshima H."/>
            <person name="Detter J.C."/>
            <person name="Tapia R."/>
            <person name="Han C."/>
            <person name="Land M."/>
            <person name="Hauser L."/>
            <person name="Markowitz V."/>
            <person name="Cheng J.-F."/>
            <person name="Hugenholtz P."/>
            <person name="Woyke T."/>
            <person name="Wu D."/>
            <person name="Gronow S."/>
            <person name="Wellnitz S."/>
            <person name="Schneider S."/>
            <person name="Klenk H.-P."/>
            <person name="Eisen J.A."/>
        </authorList>
    </citation>
    <scope>NUCLEOTIDE SEQUENCE [LARGE SCALE GENOMIC DNA]</scope>
    <source>
        <strain evidence="1">ATCC 35185</strain>
        <strain evidence="4">ATCC 35185 / DSM 20758 / VPI D19B-28</strain>
    </source>
</reference>
<evidence type="ECO:0008006" key="5">
    <source>
        <dbReference type="Google" id="ProtNLM"/>
    </source>
</evidence>
<evidence type="ECO:0000313" key="3">
    <source>
        <dbReference type="Proteomes" id="UP000003505"/>
    </source>
</evidence>
<dbReference type="OrthoDB" id="1663583at2"/>
<sequence length="338" mass="39147">MQQKEDLPSEYHASDYRNPTYDQHAKRLLAQRTIMARLLKRTVPEFKEATISDIAEKYIEGTPQISEIPIDRDMTNAVGNTLHSPKEFLDSATENIGITEGWIRFDILFHARVPKSGELITLIINVEAQRTQRRSKLGYALLKRAIYYASRLISSQKETEFTGSSYDDLKKVYSIWLCMDSPDGKSSINRYDLNEHYILHEYKANHADYDLISIITIYLGEEQPPDEDWLIRFLRLLFKDTRTPAMRKKQLLKDEFDMDTTTDIEEEMKTMCNLSTGIYEQGMERGIAQGMERGAENTRRETALSMLKEGLPTDMVARITNLSMEEVKTLHQKMPNLN</sequence>
<evidence type="ECO:0000313" key="1">
    <source>
        <dbReference type="EMBL" id="AEB99689.1"/>
    </source>
</evidence>
<dbReference type="EMBL" id="ACKP02000042">
    <property type="protein sequence ID" value="EEX76847.1"/>
    <property type="molecule type" value="Genomic_DNA"/>
</dbReference>